<protein>
    <submittedName>
        <fullName evidence="1">MEDS domain-containing protein</fullName>
    </submittedName>
</protein>
<evidence type="ECO:0000313" key="2">
    <source>
        <dbReference type="Proteomes" id="UP001377168"/>
    </source>
</evidence>
<name>A0ACC6Q7V7_9ACTN</name>
<keyword evidence="2" id="KW-1185">Reference proteome</keyword>
<dbReference type="Proteomes" id="UP001377168">
    <property type="component" value="Unassembled WGS sequence"/>
</dbReference>
<sequence>MSLAPGDHICALYRGQEERDQLITPFFADGLHEGQACVFLAPEREGRAFRDRLAMSMPEGRLACAELQVKPPEESYLQNGTFDGDSMLDLLYSWSHGTFAEGNSNLARLAADMSWAQSLVRPAFTDELIRYEARATRWLRAYPQIGICMYDLDKFGGDVIIPLVKAHPRVWLNGMVVENPYYMGPDEVA</sequence>
<evidence type="ECO:0000313" key="1">
    <source>
        <dbReference type="EMBL" id="MEJ8639709.1"/>
    </source>
</evidence>
<accession>A0ACC6Q7V7</accession>
<proteinExistence type="predicted"/>
<dbReference type="EMBL" id="JBBKAJ010000022">
    <property type="protein sequence ID" value="MEJ8639709.1"/>
    <property type="molecule type" value="Genomic_DNA"/>
</dbReference>
<organism evidence="1 2">
    <name type="scientific">Streptomyces achmelvichensis</name>
    <dbReference type="NCBI Taxonomy" id="3134111"/>
    <lineage>
        <taxon>Bacteria</taxon>
        <taxon>Bacillati</taxon>
        <taxon>Actinomycetota</taxon>
        <taxon>Actinomycetes</taxon>
        <taxon>Kitasatosporales</taxon>
        <taxon>Streptomycetaceae</taxon>
        <taxon>Streptomyces</taxon>
    </lineage>
</organism>
<gene>
    <name evidence="1" type="ORF">WKI67_40885</name>
</gene>
<comment type="caution">
    <text evidence="1">The sequence shown here is derived from an EMBL/GenBank/DDBJ whole genome shotgun (WGS) entry which is preliminary data.</text>
</comment>
<reference evidence="1" key="1">
    <citation type="submission" date="2024-03" db="EMBL/GenBank/DDBJ databases">
        <title>Novel Streptomyces species of biotechnological and ecological value are a feature of Machair soil.</title>
        <authorList>
            <person name="Prole J.R."/>
            <person name="Goodfellow M."/>
            <person name="Allenby N."/>
            <person name="Ward A.C."/>
        </authorList>
    </citation>
    <scope>NUCLEOTIDE SEQUENCE</scope>
    <source>
        <strain evidence="1">MS2.AVA.5</strain>
    </source>
</reference>